<dbReference type="OMA" id="DAIDCES"/>
<proteinExistence type="predicted"/>
<name>A0A074YXF9_AURSE</name>
<protein>
    <recommendedName>
        <fullName evidence="1">PD-(D/E)XK nuclease-like domain-containing protein</fullName>
    </recommendedName>
</protein>
<reference evidence="2 3" key="1">
    <citation type="journal article" date="2014" name="BMC Genomics">
        <title>Genome sequencing of four Aureobasidium pullulans varieties: biotechnological potential, stress tolerance, and description of new species.</title>
        <authorList>
            <person name="Gostin Ar C."/>
            <person name="Ohm R.A."/>
            <person name="Kogej T."/>
            <person name="Sonjak S."/>
            <person name="Turk M."/>
            <person name="Zajc J."/>
            <person name="Zalar P."/>
            <person name="Grube M."/>
            <person name="Sun H."/>
            <person name="Han J."/>
            <person name="Sharma A."/>
            <person name="Chiniquy J."/>
            <person name="Ngan C.Y."/>
            <person name="Lipzen A."/>
            <person name="Barry K."/>
            <person name="Grigoriev I.V."/>
            <person name="Gunde-Cimerman N."/>
        </authorList>
    </citation>
    <scope>NUCLEOTIDE SEQUENCE [LARGE SCALE GENOMIC DNA]</scope>
    <source>
        <strain evidence="2 3">EXF-2481</strain>
    </source>
</reference>
<sequence length="248" mass="27414">MEQPPAMVWQQLMSIKQRAQACLVKLKDENAWCDVVNAVLTSVLDLNNLHQDLEVNNIQSQSLDPQYLPRVCNSGRLDVVNKKSDFALAMTRHIMNPTDLPLSAMADAYTSTVPIACPIEVKRHGGSAEEAEIQLMVALSAGLSHLQHLRHLGDPSVDDKLPLMVGCAVIGHSWSFYIAWKDISADGAITVMGPLSPANASTADTTSMFVLLKIWTKLVQWFDDIWLCNHYFDLIEAAVKATRESTAE</sequence>
<dbReference type="GeneID" id="25364736"/>
<dbReference type="Proteomes" id="UP000030641">
    <property type="component" value="Unassembled WGS sequence"/>
</dbReference>
<dbReference type="Pfam" id="PF20516">
    <property type="entry name" value="PDDEXK_12"/>
    <property type="match status" value="1"/>
</dbReference>
<evidence type="ECO:0000313" key="3">
    <source>
        <dbReference type="Proteomes" id="UP000030641"/>
    </source>
</evidence>
<dbReference type="STRING" id="1043005.A0A074YXF9"/>
<gene>
    <name evidence="2" type="ORF">AUEXF2481DRAFT_32912</name>
</gene>
<accession>A0A074YXF9</accession>
<evidence type="ECO:0000313" key="2">
    <source>
        <dbReference type="EMBL" id="KEQ91526.1"/>
    </source>
</evidence>
<dbReference type="AlphaFoldDB" id="A0A074YXF9"/>
<dbReference type="InterPro" id="IPR046797">
    <property type="entry name" value="PDDEXK_12"/>
</dbReference>
<dbReference type="InParanoid" id="A0A074YXF9"/>
<dbReference type="RefSeq" id="XP_013340019.1">
    <property type="nucleotide sequence ID" value="XM_013484565.1"/>
</dbReference>
<keyword evidence="3" id="KW-1185">Reference proteome</keyword>
<dbReference type="OrthoDB" id="4161186at2759"/>
<feature type="domain" description="PD-(D/E)XK nuclease-like" evidence="1">
    <location>
        <begin position="9"/>
        <end position="226"/>
    </location>
</feature>
<dbReference type="HOGENOM" id="CLU_1119976_0_0_1"/>
<evidence type="ECO:0000259" key="1">
    <source>
        <dbReference type="Pfam" id="PF20516"/>
    </source>
</evidence>
<dbReference type="EMBL" id="KL584777">
    <property type="protein sequence ID" value="KEQ91526.1"/>
    <property type="molecule type" value="Genomic_DNA"/>
</dbReference>
<organism evidence="2 3">
    <name type="scientific">Aureobasidium subglaciale (strain EXF-2481)</name>
    <name type="common">Aureobasidium pullulans var. subglaciale</name>
    <dbReference type="NCBI Taxonomy" id="1043005"/>
    <lineage>
        <taxon>Eukaryota</taxon>
        <taxon>Fungi</taxon>
        <taxon>Dikarya</taxon>
        <taxon>Ascomycota</taxon>
        <taxon>Pezizomycotina</taxon>
        <taxon>Dothideomycetes</taxon>
        <taxon>Dothideomycetidae</taxon>
        <taxon>Dothideales</taxon>
        <taxon>Saccotheciaceae</taxon>
        <taxon>Aureobasidium</taxon>
    </lineage>
</organism>